<dbReference type="PROSITE" id="PS51405">
    <property type="entry name" value="HEME_HALOPEROXIDASE"/>
    <property type="match status" value="1"/>
</dbReference>
<evidence type="ECO:0000313" key="9">
    <source>
        <dbReference type="EMBL" id="KAK7447727.1"/>
    </source>
</evidence>
<evidence type="ECO:0000256" key="3">
    <source>
        <dbReference type="ARBA" id="ARBA00022617"/>
    </source>
</evidence>
<keyword evidence="10" id="KW-1185">Reference proteome</keyword>
<keyword evidence="2" id="KW-0575">Peroxidase</keyword>
<evidence type="ECO:0000256" key="4">
    <source>
        <dbReference type="ARBA" id="ARBA00022723"/>
    </source>
</evidence>
<evidence type="ECO:0000256" key="6">
    <source>
        <dbReference type="ARBA" id="ARBA00023004"/>
    </source>
</evidence>
<dbReference type="PANTHER" id="PTHR33577">
    <property type="entry name" value="STERIGMATOCYSTIN BIOSYNTHESIS PEROXIDASE STCC-RELATED"/>
    <property type="match status" value="1"/>
</dbReference>
<sequence length="281" mass="31332">MGAIVSLFQNIYVFSWDAILSIINLITPSLKTGHVVPKGYPGEGGKWPEYIAPKDGDSRCACPALNALANHGILPRDGRNISFKDMNRACNTAYNFSGSFSYFVPNYAANMLKKSYSKDTFDLEEISLHNGIEHDASLCRQDLYFEKDQGKPHLPYINELLSSATGKSSDGSPLLTIDDLSRYSAKRRMEAKASNPEFSLAFIHKMFGSSNSSTLLTIFGGHVPSLRTFLTEERIPEGWESCIKARKGLTFARFNLTVFKVERGTGKYMKPVENESNKRTD</sequence>
<gene>
    <name evidence="9" type="ORF">VKT23_013983</name>
</gene>
<name>A0ABR1J6N6_9AGAR</name>
<comment type="similarity">
    <text evidence="7">Belongs to the chloroperoxidase family.</text>
</comment>
<dbReference type="EMBL" id="JBANRG010000040">
    <property type="protein sequence ID" value="KAK7447727.1"/>
    <property type="molecule type" value="Genomic_DNA"/>
</dbReference>
<evidence type="ECO:0000313" key="10">
    <source>
        <dbReference type="Proteomes" id="UP001498398"/>
    </source>
</evidence>
<keyword evidence="4" id="KW-0479">Metal-binding</keyword>
<keyword evidence="6" id="KW-0408">Iron</keyword>
<evidence type="ECO:0000256" key="7">
    <source>
        <dbReference type="ARBA" id="ARBA00025795"/>
    </source>
</evidence>
<keyword evidence="3" id="KW-0349">Heme</keyword>
<dbReference type="Proteomes" id="UP001498398">
    <property type="component" value="Unassembled WGS sequence"/>
</dbReference>
<dbReference type="InterPro" id="IPR036851">
    <property type="entry name" value="Chloroperoxidase-like_sf"/>
</dbReference>
<dbReference type="Gene3D" id="1.10.489.10">
    <property type="entry name" value="Chloroperoxidase-like"/>
    <property type="match status" value="1"/>
</dbReference>
<comment type="caution">
    <text evidence="9">The sequence shown here is derived from an EMBL/GenBank/DDBJ whole genome shotgun (WGS) entry which is preliminary data.</text>
</comment>
<dbReference type="PANTHER" id="PTHR33577:SF18">
    <property type="entry name" value="HEME HALOPEROXIDASE FAMILY PROFILE DOMAIN-CONTAINING PROTEIN"/>
    <property type="match status" value="1"/>
</dbReference>
<feature type="domain" description="Heme haloperoxidase family profile" evidence="8">
    <location>
        <begin position="46"/>
        <end position="256"/>
    </location>
</feature>
<organism evidence="9 10">
    <name type="scientific">Marasmiellus scandens</name>
    <dbReference type="NCBI Taxonomy" id="2682957"/>
    <lineage>
        <taxon>Eukaryota</taxon>
        <taxon>Fungi</taxon>
        <taxon>Dikarya</taxon>
        <taxon>Basidiomycota</taxon>
        <taxon>Agaricomycotina</taxon>
        <taxon>Agaricomycetes</taxon>
        <taxon>Agaricomycetidae</taxon>
        <taxon>Agaricales</taxon>
        <taxon>Marasmiineae</taxon>
        <taxon>Omphalotaceae</taxon>
        <taxon>Marasmiellus</taxon>
    </lineage>
</organism>
<evidence type="ECO:0000256" key="5">
    <source>
        <dbReference type="ARBA" id="ARBA00023002"/>
    </source>
</evidence>
<reference evidence="9 10" key="1">
    <citation type="submission" date="2024-01" db="EMBL/GenBank/DDBJ databases">
        <title>A draft genome for the cacao thread blight pathogen Marasmiellus scandens.</title>
        <authorList>
            <person name="Baruah I.K."/>
            <person name="Leung J."/>
            <person name="Bukari Y."/>
            <person name="Amoako-Attah I."/>
            <person name="Meinhardt L.W."/>
            <person name="Bailey B.A."/>
            <person name="Cohen S.P."/>
        </authorList>
    </citation>
    <scope>NUCLEOTIDE SEQUENCE [LARGE SCALE GENOMIC DNA]</scope>
    <source>
        <strain evidence="9 10">GH-19</strain>
    </source>
</reference>
<comment type="cofactor">
    <cofactor evidence="1">
        <name>heme b</name>
        <dbReference type="ChEBI" id="CHEBI:60344"/>
    </cofactor>
</comment>
<proteinExistence type="inferred from homology"/>
<evidence type="ECO:0000259" key="8">
    <source>
        <dbReference type="PROSITE" id="PS51405"/>
    </source>
</evidence>
<protein>
    <recommendedName>
        <fullName evidence="8">Heme haloperoxidase family profile domain-containing protein</fullName>
    </recommendedName>
</protein>
<accession>A0ABR1J6N6</accession>
<evidence type="ECO:0000256" key="2">
    <source>
        <dbReference type="ARBA" id="ARBA00022559"/>
    </source>
</evidence>
<dbReference type="Pfam" id="PF01328">
    <property type="entry name" value="Peroxidase_2"/>
    <property type="match status" value="1"/>
</dbReference>
<dbReference type="InterPro" id="IPR000028">
    <property type="entry name" value="Chloroperoxidase"/>
</dbReference>
<dbReference type="SUPFAM" id="SSF47571">
    <property type="entry name" value="Cloroperoxidase"/>
    <property type="match status" value="1"/>
</dbReference>
<keyword evidence="5" id="KW-0560">Oxidoreductase</keyword>
<evidence type="ECO:0000256" key="1">
    <source>
        <dbReference type="ARBA" id="ARBA00001970"/>
    </source>
</evidence>